<sequence>MLKLWSEFPGSVEFVKHNQNIEGRLTDVRGRRSVLEEKGENVVLTEFEREETQLLSDQVCFISSVHWNKARLLWLTEGGVNSKVFHGVMSAWKRVNSIAYWSEMSFSDDSNKSLGLDGINFGFIKDFLAKVNNMFIVLIPKGDNPQTLGDFHPNFLVGGMYKVLAKVLANRLKAVMGDVISESQLDFAKGRQILDSIMIANEVVNIAKK</sequence>
<dbReference type="PANTHER" id="PTHR46890">
    <property type="entry name" value="NON-LTR RETROLELEMENT REVERSE TRANSCRIPTASE-LIKE PROTEIN-RELATED"/>
    <property type="match status" value="1"/>
</dbReference>
<dbReference type="PANTHER" id="PTHR46890:SF48">
    <property type="entry name" value="RNA-DIRECTED DNA POLYMERASE"/>
    <property type="match status" value="1"/>
</dbReference>
<organism evidence="1 2">
    <name type="scientific">Trifolium pratense</name>
    <name type="common">Red clover</name>
    <dbReference type="NCBI Taxonomy" id="57577"/>
    <lineage>
        <taxon>Eukaryota</taxon>
        <taxon>Viridiplantae</taxon>
        <taxon>Streptophyta</taxon>
        <taxon>Embryophyta</taxon>
        <taxon>Tracheophyta</taxon>
        <taxon>Spermatophyta</taxon>
        <taxon>Magnoliopsida</taxon>
        <taxon>eudicotyledons</taxon>
        <taxon>Gunneridae</taxon>
        <taxon>Pentapetalae</taxon>
        <taxon>rosids</taxon>
        <taxon>fabids</taxon>
        <taxon>Fabales</taxon>
        <taxon>Fabaceae</taxon>
        <taxon>Papilionoideae</taxon>
        <taxon>50 kb inversion clade</taxon>
        <taxon>NPAAA clade</taxon>
        <taxon>Hologalegina</taxon>
        <taxon>IRL clade</taxon>
        <taxon>Trifolieae</taxon>
        <taxon>Trifolium</taxon>
    </lineage>
</organism>
<dbReference type="STRING" id="57577.A0A2K3PM96"/>
<dbReference type="Proteomes" id="UP000236291">
    <property type="component" value="Unassembled WGS sequence"/>
</dbReference>
<keyword evidence="1" id="KW-0675">Receptor</keyword>
<comment type="caution">
    <text evidence="1">The sequence shown here is derived from an EMBL/GenBank/DDBJ whole genome shotgun (WGS) entry which is preliminary data.</text>
</comment>
<keyword evidence="1" id="KW-0418">Kinase</keyword>
<proteinExistence type="predicted"/>
<dbReference type="GO" id="GO:0016301">
    <property type="term" value="F:kinase activity"/>
    <property type="evidence" value="ECO:0007669"/>
    <property type="project" value="UniProtKB-KW"/>
</dbReference>
<gene>
    <name evidence="1" type="ORF">L195_g013132</name>
</gene>
<reference evidence="1 2" key="1">
    <citation type="journal article" date="2014" name="Am. J. Bot.">
        <title>Genome assembly and annotation for red clover (Trifolium pratense; Fabaceae).</title>
        <authorList>
            <person name="Istvanek J."/>
            <person name="Jaros M."/>
            <person name="Krenek A."/>
            <person name="Repkova J."/>
        </authorList>
    </citation>
    <scope>NUCLEOTIDE SEQUENCE [LARGE SCALE GENOMIC DNA]</scope>
    <source>
        <strain evidence="2">cv. Tatra</strain>
        <tissue evidence="1">Young leaves</tissue>
    </source>
</reference>
<dbReference type="InterPro" id="IPR052343">
    <property type="entry name" value="Retrotransposon-Effector_Assoc"/>
</dbReference>
<protein>
    <submittedName>
        <fullName evidence="1">Cysteine-rich receptor-like protein kinase</fullName>
    </submittedName>
</protein>
<keyword evidence="1" id="KW-0808">Transferase</keyword>
<name>A0A2K3PM96_TRIPR</name>
<dbReference type="AlphaFoldDB" id="A0A2K3PM96"/>
<dbReference type="EMBL" id="ASHM01008501">
    <property type="protein sequence ID" value="PNY16413.1"/>
    <property type="molecule type" value="Genomic_DNA"/>
</dbReference>
<accession>A0A2K3PM96</accession>
<evidence type="ECO:0000313" key="1">
    <source>
        <dbReference type="EMBL" id="PNY16413.1"/>
    </source>
</evidence>
<reference evidence="1 2" key="2">
    <citation type="journal article" date="2017" name="Front. Plant Sci.">
        <title>Gene Classification and Mining of Molecular Markers Useful in Red Clover (Trifolium pratense) Breeding.</title>
        <authorList>
            <person name="Istvanek J."/>
            <person name="Dluhosova J."/>
            <person name="Dluhos P."/>
            <person name="Patkova L."/>
            <person name="Nedelnik J."/>
            <person name="Repkova J."/>
        </authorList>
    </citation>
    <scope>NUCLEOTIDE SEQUENCE [LARGE SCALE GENOMIC DNA]</scope>
    <source>
        <strain evidence="2">cv. Tatra</strain>
        <tissue evidence="1">Young leaves</tissue>
    </source>
</reference>
<evidence type="ECO:0000313" key="2">
    <source>
        <dbReference type="Proteomes" id="UP000236291"/>
    </source>
</evidence>